<dbReference type="Proteomes" id="UP001500280">
    <property type="component" value="Unassembled WGS sequence"/>
</dbReference>
<accession>A0ABP4SX91</accession>
<comment type="caution">
    <text evidence="8">The sequence shown here is derived from an EMBL/GenBank/DDBJ whole genome shotgun (WGS) entry which is preliminary data.</text>
</comment>
<evidence type="ECO:0000313" key="8">
    <source>
        <dbReference type="EMBL" id="GAA1678715.1"/>
    </source>
</evidence>
<comment type="similarity">
    <text evidence="1">Belongs to the sigma-70 factor family. ECF subfamily.</text>
</comment>
<name>A0ABP4SX91_9ACTN</name>
<evidence type="ECO:0000256" key="4">
    <source>
        <dbReference type="ARBA" id="ARBA00023125"/>
    </source>
</evidence>
<dbReference type="InterPro" id="IPR039425">
    <property type="entry name" value="RNA_pol_sigma-70-like"/>
</dbReference>
<dbReference type="Gene3D" id="1.10.10.10">
    <property type="entry name" value="Winged helix-like DNA-binding domain superfamily/Winged helix DNA-binding domain"/>
    <property type="match status" value="1"/>
</dbReference>
<dbReference type="InterPro" id="IPR007627">
    <property type="entry name" value="RNA_pol_sigma70_r2"/>
</dbReference>
<keyword evidence="2" id="KW-0805">Transcription regulation</keyword>
<evidence type="ECO:0000256" key="3">
    <source>
        <dbReference type="ARBA" id="ARBA00023082"/>
    </source>
</evidence>
<keyword evidence="3" id="KW-0731">Sigma factor</keyword>
<dbReference type="InterPro" id="IPR036388">
    <property type="entry name" value="WH-like_DNA-bd_sf"/>
</dbReference>
<keyword evidence="5" id="KW-0804">Transcription</keyword>
<dbReference type="InterPro" id="IPR013249">
    <property type="entry name" value="RNA_pol_sigma70_r4_t2"/>
</dbReference>
<feature type="domain" description="RNA polymerase sigma-70 region 2" evidence="6">
    <location>
        <begin position="4"/>
        <end position="69"/>
    </location>
</feature>
<dbReference type="SUPFAM" id="SSF88946">
    <property type="entry name" value="Sigma2 domain of RNA polymerase sigma factors"/>
    <property type="match status" value="1"/>
</dbReference>
<dbReference type="CDD" id="cd06171">
    <property type="entry name" value="Sigma70_r4"/>
    <property type="match status" value="1"/>
</dbReference>
<keyword evidence="4" id="KW-0238">DNA-binding</keyword>
<dbReference type="InterPro" id="IPR013324">
    <property type="entry name" value="RNA_pol_sigma_r3/r4-like"/>
</dbReference>
<dbReference type="EMBL" id="BAAANF010000008">
    <property type="protein sequence ID" value="GAA1678715.1"/>
    <property type="molecule type" value="Genomic_DNA"/>
</dbReference>
<dbReference type="Pfam" id="PF04542">
    <property type="entry name" value="Sigma70_r2"/>
    <property type="match status" value="1"/>
</dbReference>
<dbReference type="Gene3D" id="1.10.1740.10">
    <property type="match status" value="1"/>
</dbReference>
<dbReference type="SUPFAM" id="SSF88659">
    <property type="entry name" value="Sigma3 and sigma4 domains of RNA polymerase sigma factors"/>
    <property type="match status" value="1"/>
</dbReference>
<evidence type="ECO:0000313" key="9">
    <source>
        <dbReference type="Proteomes" id="UP001500280"/>
    </source>
</evidence>
<gene>
    <name evidence="8" type="ORF">GCM10009745_22950</name>
</gene>
<keyword evidence="9" id="KW-1185">Reference proteome</keyword>
<dbReference type="PANTHER" id="PTHR43133:SF50">
    <property type="entry name" value="ECF RNA POLYMERASE SIGMA FACTOR SIGM"/>
    <property type="match status" value="1"/>
</dbReference>
<evidence type="ECO:0000256" key="1">
    <source>
        <dbReference type="ARBA" id="ARBA00010641"/>
    </source>
</evidence>
<dbReference type="InterPro" id="IPR013325">
    <property type="entry name" value="RNA_pol_sigma_r2"/>
</dbReference>
<dbReference type="InterPro" id="IPR014284">
    <property type="entry name" value="RNA_pol_sigma-70_dom"/>
</dbReference>
<feature type="domain" description="RNA polymerase sigma factor 70 region 4 type 2" evidence="7">
    <location>
        <begin position="95"/>
        <end position="143"/>
    </location>
</feature>
<evidence type="ECO:0000256" key="2">
    <source>
        <dbReference type="ARBA" id="ARBA00023015"/>
    </source>
</evidence>
<dbReference type="PANTHER" id="PTHR43133">
    <property type="entry name" value="RNA POLYMERASE ECF-TYPE SIGMA FACTO"/>
    <property type="match status" value="1"/>
</dbReference>
<dbReference type="NCBIfam" id="TIGR02937">
    <property type="entry name" value="sigma70-ECF"/>
    <property type="match status" value="1"/>
</dbReference>
<evidence type="ECO:0000259" key="6">
    <source>
        <dbReference type="Pfam" id="PF04542"/>
    </source>
</evidence>
<evidence type="ECO:0000259" key="7">
    <source>
        <dbReference type="Pfam" id="PF08281"/>
    </source>
</evidence>
<proteinExistence type="inferred from homology"/>
<evidence type="ECO:0000256" key="5">
    <source>
        <dbReference type="ARBA" id="ARBA00023163"/>
    </source>
</evidence>
<reference evidence="9" key="1">
    <citation type="journal article" date="2019" name="Int. J. Syst. Evol. Microbiol.">
        <title>The Global Catalogue of Microorganisms (GCM) 10K type strain sequencing project: providing services to taxonomists for standard genome sequencing and annotation.</title>
        <authorList>
            <consortium name="The Broad Institute Genomics Platform"/>
            <consortium name="The Broad Institute Genome Sequencing Center for Infectious Disease"/>
            <person name="Wu L."/>
            <person name="Ma J."/>
        </authorList>
    </citation>
    <scope>NUCLEOTIDE SEQUENCE [LARGE SCALE GENOMIC DNA]</scope>
    <source>
        <strain evidence="9">JCM 14307</strain>
    </source>
</reference>
<dbReference type="Pfam" id="PF08281">
    <property type="entry name" value="Sigma70_r4_2"/>
    <property type="match status" value="1"/>
</dbReference>
<protein>
    <submittedName>
        <fullName evidence="8">SigE family RNA polymerase sigma factor</fullName>
    </submittedName>
</protein>
<sequence length="163" mass="18585">MDYVTARLPELRRLAGSLCKDSDRADDVVQQAITKLYVHWHKAQSAENLDAYVRTIVVRTFLNERRLRWSQVKLVDDPIERPAPHGREVETRLVVADALDNIPPKLRAVLVLRFLYDLSVREVAATLGCPENTVKSHTARGLTLLRRQLGTHLAATDRKEQRA</sequence>
<organism evidence="8 9">
    <name type="scientific">Kribbella yunnanensis</name>
    <dbReference type="NCBI Taxonomy" id="190194"/>
    <lineage>
        <taxon>Bacteria</taxon>
        <taxon>Bacillati</taxon>
        <taxon>Actinomycetota</taxon>
        <taxon>Actinomycetes</taxon>
        <taxon>Propionibacteriales</taxon>
        <taxon>Kribbellaceae</taxon>
        <taxon>Kribbella</taxon>
    </lineage>
</organism>